<dbReference type="EMBL" id="LT608144">
    <property type="protein sequence ID" value="SCM20815.1"/>
    <property type="molecule type" value="Genomic_DNA"/>
</dbReference>
<accession>A0A113RF08</accession>
<dbReference type="EMBL" id="LT160028">
    <property type="protein sequence ID" value="CXI30045.1"/>
    <property type="molecule type" value="Genomic_DNA"/>
</dbReference>
<dbReference type="Proteomes" id="UP000516480">
    <property type="component" value="Chromosome 8"/>
</dbReference>
<evidence type="ECO:0000256" key="2">
    <source>
        <dbReference type="SAM" id="MobiDB-lite"/>
    </source>
</evidence>
<dbReference type="AlphaFoldDB" id="A0A113RF08"/>
<protein>
    <submittedName>
        <fullName evidence="3">Uncharacterized protein</fullName>
    </submittedName>
</protein>
<name>A0A113RF08_PLABE</name>
<evidence type="ECO:0000313" key="4">
    <source>
        <dbReference type="EMBL" id="SCM20815.1"/>
    </source>
</evidence>
<feature type="coiled-coil region" evidence="1">
    <location>
        <begin position="680"/>
        <end position="718"/>
    </location>
</feature>
<reference evidence="3 8" key="1">
    <citation type="submission" date="2016-02" db="EMBL/GenBank/DDBJ databases">
        <authorList>
            <consortium name="Pathogen Informatics"/>
        </authorList>
    </citation>
    <scope>NUCLEOTIDE SEQUENCE [LARGE SCALE GENOMIC DNA]</scope>
    <source>
        <strain evidence="3 8">K173</strain>
        <strain evidence="4 12">NK65 ny</strain>
        <strain evidence="5 11">NK65e</strain>
        <strain evidence="7 9">SP11 Antwerpcl1</strain>
        <strain evidence="6 10">SP11 RLL</strain>
    </source>
</reference>
<dbReference type="EMBL" id="LT608272">
    <property type="protein sequence ID" value="SCO59508.1"/>
    <property type="molecule type" value="Genomic_DNA"/>
</dbReference>
<sequence length="914" mass="108987">MNITWLSIYVIFSFAIQTPLKSFLFSYISIPMIICTDSNDTSKKRNSQIIKSADALIENITEIIYYLENVNNYVIDYNKELFLKLEYLIQHDNALYDSFEHNEKVLNQIYKYYDNILNKYSTNLKTLKDDKINIFNEIVTNIQSENKYYTYFIYKNILSKIDLISDMNKKKIDKDKEKNIKNITQNLEVFKNKLMDIKKNIRDVIIEKFENIKKTNEENIQQIENQAHQYLHGNSKYDTFSRYIINDFLLNDKKINIINYENNYFFKTNFMYFNFLLNYIKEKKSSYINNKKLNFNIYIYLKETLIKEIESAYHNYYVIPDLHIIDVIIKNANKIMEKEGKKNNHYTYILVCIDNYIVKYNILSSNIYLDMVPSIKSLFTSKSASDINSNKMENILFNIKKQNQENYTTTIFENKFYQSLIPKENDNIQNNNSELEKDTDSNQQNNSKTYYFMKKNIFFDSKKQYYKKFLSYYAYEEIFNILCNNNAACSSDIIDSINRVNKSTFVIKMHLKLKNELKKFLQIHQTELKDVKKCQSESTSTSEDLDNENNQNSSSRNDSKGKSNASCFKKQSEKMPNENDNFINMGNISDFLNTYYISYHKSFKVANRKHIYSLLSHIFESYLNNKHLNYIQEKYKHIENANSITLHYLGVLPEIIKVYKTFNYCEALYQLGITYLMNNFKNTEDDENNKTDENNKANEEISKEIDFLKNNNEKYMEMFQSHLNSEIKFINFFEFLIQQKIAFIYEENEFLKLYIYYGKKELPQLPYTPLFSNCRTIIKIEVLRDTNTKQIIYSGRSFFLETLITLKEYKIKNKSAYIVIETSDENSTIKKRLKLEMLYKISPFSHINAYIISNDGIETVYHKGNIYQRSASDIKDVISDIRNDFLNVILPQHNMFDLIDNYIYIIICLKNENC</sequence>
<dbReference type="Proteomes" id="UP000219860">
    <property type="component" value="Chromosome 8"/>
</dbReference>
<evidence type="ECO:0000313" key="9">
    <source>
        <dbReference type="Proteomes" id="UP000219860"/>
    </source>
</evidence>
<dbReference type="Proteomes" id="UP000069549">
    <property type="component" value="Chromosome 8"/>
</dbReference>
<dbReference type="Proteomes" id="UP000219974">
    <property type="component" value="Chromosome 8"/>
</dbReference>
<evidence type="ECO:0000313" key="8">
    <source>
        <dbReference type="Proteomes" id="UP000069549"/>
    </source>
</evidence>
<evidence type="ECO:0000313" key="6">
    <source>
        <dbReference type="EMBL" id="SCO59508.1"/>
    </source>
</evidence>
<dbReference type="EMBL" id="LT614634">
    <property type="protein sequence ID" value="SCN24335.1"/>
    <property type="molecule type" value="Genomic_DNA"/>
</dbReference>
<feature type="coiled-coil region" evidence="1">
    <location>
        <begin position="180"/>
        <end position="226"/>
    </location>
</feature>
<keyword evidence="1" id="KW-0175">Coiled coil</keyword>
<feature type="region of interest" description="Disordered" evidence="2">
    <location>
        <begin position="532"/>
        <end position="573"/>
    </location>
</feature>
<evidence type="ECO:0000313" key="5">
    <source>
        <dbReference type="EMBL" id="SCN24335.1"/>
    </source>
</evidence>
<dbReference type="OrthoDB" id="391619at2759"/>
<dbReference type="EMBL" id="LT608256">
    <property type="protein sequence ID" value="SCO60737.1"/>
    <property type="molecule type" value="Genomic_DNA"/>
</dbReference>
<organism evidence="3 8">
    <name type="scientific">Plasmodium berghei</name>
    <dbReference type="NCBI Taxonomy" id="5821"/>
    <lineage>
        <taxon>Eukaryota</taxon>
        <taxon>Sar</taxon>
        <taxon>Alveolata</taxon>
        <taxon>Apicomplexa</taxon>
        <taxon>Aconoidasida</taxon>
        <taxon>Haemosporida</taxon>
        <taxon>Plasmodiidae</taxon>
        <taxon>Plasmodium</taxon>
        <taxon>Plasmodium (Vinckeia)</taxon>
    </lineage>
</organism>
<gene>
    <name evidence="3" type="ORF">PBK173_000149700</name>
    <name evidence="5" type="ORF">PBNK65E_000142700</name>
    <name evidence="4" type="ORF">PBNK65NY_000142000</name>
    <name evidence="7" type="ORF">PBSP11A_000142000</name>
    <name evidence="6" type="ORF">PBSP11RLL_000141900</name>
</gene>
<evidence type="ECO:0000313" key="12">
    <source>
        <dbReference type="Proteomes" id="UP000516480"/>
    </source>
</evidence>
<evidence type="ECO:0000313" key="3">
    <source>
        <dbReference type="EMBL" id="CXI30045.1"/>
    </source>
</evidence>
<dbReference type="VEuPathDB" id="PlasmoDB:PBANKA_0806900"/>
<evidence type="ECO:0000313" key="7">
    <source>
        <dbReference type="EMBL" id="SCO60737.1"/>
    </source>
</evidence>
<proteinExistence type="predicted"/>
<evidence type="ECO:0000313" key="10">
    <source>
        <dbReference type="Proteomes" id="UP000219974"/>
    </source>
</evidence>
<feature type="compositionally biased region" description="Polar residues" evidence="2">
    <location>
        <begin position="536"/>
        <end position="566"/>
    </location>
</feature>
<evidence type="ECO:0000313" key="11">
    <source>
        <dbReference type="Proteomes" id="UP000220214"/>
    </source>
</evidence>
<dbReference type="OMA" id="HINAYII"/>
<dbReference type="Proteomes" id="UP000220214">
    <property type="component" value="Chromosome 8"/>
</dbReference>
<evidence type="ECO:0000256" key="1">
    <source>
        <dbReference type="SAM" id="Coils"/>
    </source>
</evidence>